<evidence type="ECO:0000313" key="1">
    <source>
        <dbReference type="EMBL" id="SDG49400.1"/>
    </source>
</evidence>
<organism evidence="1 2">
    <name type="scientific">Paraburkholderia phenazinium</name>
    <dbReference type="NCBI Taxonomy" id="60549"/>
    <lineage>
        <taxon>Bacteria</taxon>
        <taxon>Pseudomonadati</taxon>
        <taxon>Pseudomonadota</taxon>
        <taxon>Betaproteobacteria</taxon>
        <taxon>Burkholderiales</taxon>
        <taxon>Burkholderiaceae</taxon>
        <taxon>Paraburkholderia</taxon>
    </lineage>
</organism>
<accession>A0A1G7URM7</accession>
<dbReference type="Proteomes" id="UP000199706">
    <property type="component" value="Unassembled WGS sequence"/>
</dbReference>
<gene>
    <name evidence="1" type="ORF">SAMN05216466_103546</name>
</gene>
<proteinExistence type="predicted"/>
<dbReference type="AlphaFoldDB" id="A0A1G7URM7"/>
<reference evidence="1 2" key="1">
    <citation type="submission" date="2016-10" db="EMBL/GenBank/DDBJ databases">
        <authorList>
            <person name="de Groot N.N."/>
        </authorList>
    </citation>
    <scope>NUCLEOTIDE SEQUENCE [LARGE SCALE GENOMIC DNA]</scope>
    <source>
        <strain evidence="1 2">LMG 2247</strain>
    </source>
</reference>
<evidence type="ECO:0000313" key="2">
    <source>
        <dbReference type="Proteomes" id="UP000199706"/>
    </source>
</evidence>
<sequence length="117" mass="12282">MNKTTEVKGAVVSIGDFNEIHDVNVQVNMVEAMADGELRSLAEQLASLRQALQSKAASADDFVELGQLAQAEKAAQAGDKTGAFDALRKVGRWSLDAARDLGVALLAEVIKKSAGIG</sequence>
<dbReference type="EMBL" id="FNCJ01000003">
    <property type="protein sequence ID" value="SDG49400.1"/>
    <property type="molecule type" value="Genomic_DNA"/>
</dbReference>
<protein>
    <submittedName>
        <fullName evidence="1">Uncharacterized protein</fullName>
    </submittedName>
</protein>
<name>A0A1G7URM7_9BURK</name>
<dbReference type="RefSeq" id="WP_090683845.1">
    <property type="nucleotide sequence ID" value="NZ_CADERL010000005.1"/>
</dbReference>
<dbReference type="OrthoDB" id="9131299at2"/>